<evidence type="ECO:0000313" key="2">
    <source>
        <dbReference type="EMBL" id="ADE55394.1"/>
    </source>
</evidence>
<reference evidence="2 3" key="1">
    <citation type="journal article" date="2010" name="Stand. Genomic Sci.">
        <title>Complete genome sequence of Coraliomargarita akajimensis type strain (04OKA010-24).</title>
        <authorList>
            <person name="Mavromatis K."/>
            <person name="Abt B."/>
            <person name="Brambilla E."/>
            <person name="Lapidus A."/>
            <person name="Copeland A."/>
            <person name="Deshpande S."/>
            <person name="Nolan M."/>
            <person name="Lucas S."/>
            <person name="Tice H."/>
            <person name="Cheng J.F."/>
            <person name="Han C."/>
            <person name="Detter J.C."/>
            <person name="Woyke T."/>
            <person name="Goodwin L."/>
            <person name="Pitluck S."/>
            <person name="Held B."/>
            <person name="Brettin T."/>
            <person name="Tapia R."/>
            <person name="Ivanova N."/>
            <person name="Mikhailova N."/>
            <person name="Pati A."/>
            <person name="Liolios K."/>
            <person name="Chen A."/>
            <person name="Palaniappan K."/>
            <person name="Land M."/>
            <person name="Hauser L."/>
            <person name="Chang Y.J."/>
            <person name="Jeffries C.D."/>
            <person name="Rohde M."/>
            <person name="Goker M."/>
            <person name="Bristow J."/>
            <person name="Eisen J.A."/>
            <person name="Markowitz V."/>
            <person name="Hugenholtz P."/>
            <person name="Klenk H.P."/>
            <person name="Kyrpides N.C."/>
        </authorList>
    </citation>
    <scope>NUCLEOTIDE SEQUENCE [LARGE SCALE GENOMIC DNA]</scope>
    <source>
        <strain evidence="3">DSM 45221 / IAM 15411 / JCM 23193 / KCTC 12865</strain>
    </source>
</reference>
<gene>
    <name evidence="2" type="ordered locus">Caka_2378</name>
</gene>
<dbReference type="Gene3D" id="1.10.1200.10">
    <property type="entry name" value="ACP-like"/>
    <property type="match status" value="1"/>
</dbReference>
<dbReference type="PROSITE" id="PS50075">
    <property type="entry name" value="CARRIER"/>
    <property type="match status" value="1"/>
</dbReference>
<evidence type="ECO:0000259" key="1">
    <source>
        <dbReference type="PROSITE" id="PS50075"/>
    </source>
</evidence>
<dbReference type="KEGG" id="caa:Caka_2378"/>
<dbReference type="InterPro" id="IPR036736">
    <property type="entry name" value="ACP-like_sf"/>
</dbReference>
<dbReference type="EMBL" id="CP001998">
    <property type="protein sequence ID" value="ADE55394.1"/>
    <property type="molecule type" value="Genomic_DNA"/>
</dbReference>
<dbReference type="HOGENOM" id="CLU_170154_1_0_0"/>
<accession>D5ENB8</accession>
<name>D5ENB8_CORAD</name>
<proteinExistence type="predicted"/>
<dbReference type="Proteomes" id="UP000000925">
    <property type="component" value="Chromosome"/>
</dbReference>
<protein>
    <recommendedName>
        <fullName evidence="1">Carrier domain-containing protein</fullName>
    </recommendedName>
</protein>
<feature type="domain" description="Carrier" evidence="1">
    <location>
        <begin position="5"/>
        <end position="96"/>
    </location>
</feature>
<dbReference type="AlphaFoldDB" id="D5ENB8"/>
<dbReference type="OrthoDB" id="7065718at2"/>
<evidence type="ECO:0000313" key="3">
    <source>
        <dbReference type="Proteomes" id="UP000000925"/>
    </source>
</evidence>
<organism evidence="2 3">
    <name type="scientific">Coraliomargarita akajimensis (strain DSM 45221 / IAM 15411 / JCM 23193 / KCTC 12865 / 04OKA010-24)</name>
    <dbReference type="NCBI Taxonomy" id="583355"/>
    <lineage>
        <taxon>Bacteria</taxon>
        <taxon>Pseudomonadati</taxon>
        <taxon>Verrucomicrobiota</taxon>
        <taxon>Opitutia</taxon>
        <taxon>Puniceicoccales</taxon>
        <taxon>Coraliomargaritaceae</taxon>
        <taxon>Coraliomargarita</taxon>
    </lineage>
</organism>
<keyword evidence="3" id="KW-1185">Reference proteome</keyword>
<dbReference type="STRING" id="583355.Caka_2378"/>
<dbReference type="InterPro" id="IPR009081">
    <property type="entry name" value="PP-bd_ACP"/>
</dbReference>
<sequence>MPSKQEIETLVLETVSLLAKDFEIPTLETPNSDSLLFGPEAPLDSMALVNLIADLEDATLEAFGASITLADEKAMSARTSPFKDVQSITAAIAERL</sequence>
<dbReference type="RefSeq" id="WP_013044116.1">
    <property type="nucleotide sequence ID" value="NC_014008.1"/>
</dbReference>